<name>A0A7N2LBL8_QUELO</name>
<dbReference type="GeneID" id="115983328"/>
<dbReference type="InterPro" id="IPR032675">
    <property type="entry name" value="LRR_dom_sf"/>
</dbReference>
<protein>
    <recommendedName>
        <fullName evidence="4">CC-NBS-LRR protein</fullName>
    </recommendedName>
</protein>
<dbReference type="AlphaFoldDB" id="A0A7N2LBL8"/>
<dbReference type="Proteomes" id="UP000594261">
    <property type="component" value="Chromosome 4"/>
</dbReference>
<dbReference type="PANTHER" id="PTHR36766">
    <property type="entry name" value="PLANT BROAD-SPECTRUM MILDEW RESISTANCE PROTEIN RPW8"/>
    <property type="match status" value="1"/>
</dbReference>
<keyword evidence="3" id="KW-1185">Reference proteome</keyword>
<dbReference type="EnsemblPlants" id="QL04p011903:mrna">
    <property type="protein sequence ID" value="QL04p011903:mrna:CDS:1"/>
    <property type="gene ID" value="QL04p011903"/>
</dbReference>
<reference evidence="2" key="2">
    <citation type="submission" date="2021-01" db="UniProtKB">
        <authorList>
            <consortium name="EnsemblPlants"/>
        </authorList>
    </citation>
    <scope>IDENTIFICATION</scope>
</reference>
<dbReference type="KEGG" id="qlo:115983328"/>
<dbReference type="SUPFAM" id="SSF52058">
    <property type="entry name" value="L domain-like"/>
    <property type="match status" value="2"/>
</dbReference>
<keyword evidence="1" id="KW-0611">Plant defense</keyword>
<evidence type="ECO:0008006" key="4">
    <source>
        <dbReference type="Google" id="ProtNLM"/>
    </source>
</evidence>
<dbReference type="OrthoDB" id="1002108at2759"/>
<evidence type="ECO:0000256" key="1">
    <source>
        <dbReference type="ARBA" id="ARBA00022821"/>
    </source>
</evidence>
<dbReference type="PANTHER" id="PTHR36766:SF51">
    <property type="entry name" value="DISEASE RESISTANCE RPP13-LIKE PROTEIN 1"/>
    <property type="match status" value="1"/>
</dbReference>
<gene>
    <name evidence="2" type="primary">LOC115983328</name>
</gene>
<dbReference type="RefSeq" id="XP_030961833.1">
    <property type="nucleotide sequence ID" value="XM_031105973.1"/>
</dbReference>
<sequence length="345" mass="38678">MKVSEISELMALLTPLHSLKIEGCDNLTFIPKSVIKNPSLQHLYIINCCSLESFFYEGMALKILYIRNCKKLYFPLTNENIQLDKLEDLSVGSSCDSLTDLSLHLFPELRSLSIWDCAKLQKLSMPEKGQIELTSLEALEIRDCPNPEYFPTGGLPTPNLKSIWFSNCKSLKKLPDQLGTLEYLTSMFINDCPELESLSKQVLPSKHSLLRISSCNKLISGKKWGLHGLASLCLLEIEGECKNVESFPVEGLLPSNLSSLCISGLLDLKKLDNTGLKKLESLKTLEISCCRQLQSLPEDGFPSSLSFLCIKECPLLEPKLQNKNGEDWYKIAHISCIEIDEEVIS</sequence>
<dbReference type="EMBL" id="LRBV02000004">
    <property type="status" value="NOT_ANNOTATED_CDS"/>
    <property type="molecule type" value="Genomic_DNA"/>
</dbReference>
<evidence type="ECO:0000313" key="2">
    <source>
        <dbReference type="EnsemblPlants" id="QL04p011903:mrna:CDS:1"/>
    </source>
</evidence>
<evidence type="ECO:0000313" key="3">
    <source>
        <dbReference type="Proteomes" id="UP000594261"/>
    </source>
</evidence>
<dbReference type="OMA" id="FYEGMAL"/>
<proteinExistence type="predicted"/>
<dbReference type="Gramene" id="QL04p011903:mrna">
    <property type="protein sequence ID" value="QL04p011903:mrna:CDS:1"/>
    <property type="gene ID" value="QL04p011903"/>
</dbReference>
<accession>A0A7N2LBL8</accession>
<dbReference type="Gene3D" id="3.80.10.10">
    <property type="entry name" value="Ribonuclease Inhibitor"/>
    <property type="match status" value="3"/>
</dbReference>
<reference evidence="2 3" key="1">
    <citation type="journal article" date="2016" name="G3 (Bethesda)">
        <title>First Draft Assembly and Annotation of the Genome of a California Endemic Oak Quercus lobata Nee (Fagaceae).</title>
        <authorList>
            <person name="Sork V.L."/>
            <person name="Fitz-Gibbon S.T."/>
            <person name="Puiu D."/>
            <person name="Crepeau M."/>
            <person name="Gugger P.F."/>
            <person name="Sherman R."/>
            <person name="Stevens K."/>
            <person name="Langley C.H."/>
            <person name="Pellegrini M."/>
            <person name="Salzberg S.L."/>
        </authorList>
    </citation>
    <scope>NUCLEOTIDE SEQUENCE [LARGE SCALE GENOMIC DNA]</scope>
    <source>
        <strain evidence="2 3">cv. SW786</strain>
    </source>
</reference>
<organism evidence="2 3">
    <name type="scientific">Quercus lobata</name>
    <name type="common">Valley oak</name>
    <dbReference type="NCBI Taxonomy" id="97700"/>
    <lineage>
        <taxon>Eukaryota</taxon>
        <taxon>Viridiplantae</taxon>
        <taxon>Streptophyta</taxon>
        <taxon>Embryophyta</taxon>
        <taxon>Tracheophyta</taxon>
        <taxon>Spermatophyta</taxon>
        <taxon>Magnoliopsida</taxon>
        <taxon>eudicotyledons</taxon>
        <taxon>Gunneridae</taxon>
        <taxon>Pentapetalae</taxon>
        <taxon>rosids</taxon>
        <taxon>fabids</taxon>
        <taxon>Fagales</taxon>
        <taxon>Fagaceae</taxon>
        <taxon>Quercus</taxon>
    </lineage>
</organism>
<dbReference type="GO" id="GO:0006952">
    <property type="term" value="P:defense response"/>
    <property type="evidence" value="ECO:0007669"/>
    <property type="project" value="UniProtKB-KW"/>
</dbReference>
<dbReference type="InParanoid" id="A0A7N2LBL8"/>